<evidence type="ECO:0000313" key="17">
    <source>
        <dbReference type="Proteomes" id="UP000034798"/>
    </source>
</evidence>
<evidence type="ECO:0000256" key="1">
    <source>
        <dbReference type="ARBA" id="ARBA00001917"/>
    </source>
</evidence>
<evidence type="ECO:0000256" key="8">
    <source>
        <dbReference type="ARBA" id="ARBA00022630"/>
    </source>
</evidence>
<evidence type="ECO:0000313" key="16">
    <source>
        <dbReference type="EMBL" id="KKP88404.1"/>
    </source>
</evidence>
<dbReference type="GO" id="GO:0005737">
    <property type="term" value="C:cytoplasm"/>
    <property type="evidence" value="ECO:0007669"/>
    <property type="project" value="InterPro"/>
</dbReference>
<dbReference type="GO" id="GO:0106430">
    <property type="term" value="F:dihydroorotate dehydrogenase (quinone) activity"/>
    <property type="evidence" value="ECO:0007669"/>
    <property type="project" value="UniProtKB-EC"/>
</dbReference>
<comment type="similarity">
    <text evidence="5">Belongs to the dihydroorotate dehydrogenase family. Type 2 subfamily.</text>
</comment>
<dbReference type="PATRIC" id="fig|1618752.3.peg.358"/>
<dbReference type="CDD" id="cd04738">
    <property type="entry name" value="DHOD_2_like"/>
    <property type="match status" value="1"/>
</dbReference>
<keyword evidence="11" id="KW-0560">Oxidoreductase</keyword>
<dbReference type="InterPro" id="IPR005720">
    <property type="entry name" value="Dihydroorotate_DH_cat"/>
</dbReference>
<sequence>MDILIKARNYILEKKYKWILKPIFFQIDAEKIHDYMIIFGQFLGKYSITKKITGFFFNYSNPSLNQNILGINFKNPVGLSAGFDKNANLIDILPSVGFGFTEIGSITGEACEGNPKPRLWRLRESKSLAVYYGLKNDGCEIISKKLKKLNDKKFDIPVGINIAKTNSRETVDTKKAIEDYFKAYKAFTDIGDYFTINISCPNAFGGQPFTDSIKLDALLQKIFSLPKNKPIFLKLSPDLNQKEIDEIIDVAVKWKIDGFICTNLTRNRNNINIIDKMVPEFGGLSGKVVEDLSLELIKYIYKKTGSKASRFVLIGSGGVFTAEDAYRKIKAGASLVQIMTGMIFEGPQAISSINLGLVELLQKDGYKNISEAIGKE</sequence>
<keyword evidence="9" id="KW-0288">FMN</keyword>
<dbReference type="PANTHER" id="PTHR48109:SF4">
    <property type="entry name" value="DIHYDROOROTATE DEHYDROGENASE (QUINONE), MITOCHONDRIAL"/>
    <property type="match status" value="1"/>
</dbReference>
<keyword evidence="8" id="KW-0285">Flavoprotein</keyword>
<organism evidence="16 17">
    <name type="scientific">Candidatus Nomurabacteria bacterium GW2011_GWC2_35_8</name>
    <dbReference type="NCBI Taxonomy" id="1618752"/>
    <lineage>
        <taxon>Bacteria</taxon>
        <taxon>Candidatus Nomuraibacteriota</taxon>
    </lineage>
</organism>
<feature type="domain" description="Dihydroorotate dehydrogenase catalytic" evidence="15">
    <location>
        <begin position="64"/>
        <end position="361"/>
    </location>
</feature>
<dbReference type="SUPFAM" id="SSF51395">
    <property type="entry name" value="FMN-linked oxidoreductases"/>
    <property type="match status" value="1"/>
</dbReference>
<dbReference type="GO" id="GO:0006207">
    <property type="term" value="P:'de novo' pyrimidine nucleobase biosynthetic process"/>
    <property type="evidence" value="ECO:0007669"/>
    <property type="project" value="UniProtKB-UniRule"/>
</dbReference>
<evidence type="ECO:0000256" key="6">
    <source>
        <dbReference type="ARBA" id="ARBA00012791"/>
    </source>
</evidence>
<evidence type="ECO:0000256" key="4">
    <source>
        <dbReference type="ARBA" id="ARBA00005161"/>
    </source>
</evidence>
<dbReference type="InterPro" id="IPR001295">
    <property type="entry name" value="Dihydroorotate_DH_CS"/>
</dbReference>
<evidence type="ECO:0000256" key="5">
    <source>
        <dbReference type="ARBA" id="ARBA00005359"/>
    </source>
</evidence>
<dbReference type="GO" id="GO:0044205">
    <property type="term" value="P:'de novo' UMP biosynthetic process"/>
    <property type="evidence" value="ECO:0007669"/>
    <property type="project" value="UniProtKB-UniPathway"/>
</dbReference>
<dbReference type="EMBL" id="LBQZ01000019">
    <property type="protein sequence ID" value="KKP88404.1"/>
    <property type="molecule type" value="Genomic_DNA"/>
</dbReference>
<reference evidence="16 17" key="1">
    <citation type="journal article" date="2015" name="Nature">
        <title>rRNA introns, odd ribosomes, and small enigmatic genomes across a large radiation of phyla.</title>
        <authorList>
            <person name="Brown C.T."/>
            <person name="Hug L.A."/>
            <person name="Thomas B.C."/>
            <person name="Sharon I."/>
            <person name="Castelle C.J."/>
            <person name="Singh A."/>
            <person name="Wilkins M.J."/>
            <person name="Williams K.H."/>
            <person name="Banfield J.F."/>
        </authorList>
    </citation>
    <scope>NUCLEOTIDE SEQUENCE [LARGE SCALE GENOMIC DNA]</scope>
</reference>
<dbReference type="InterPro" id="IPR050074">
    <property type="entry name" value="DHO_dehydrogenase"/>
</dbReference>
<dbReference type="Pfam" id="PF01180">
    <property type="entry name" value="DHO_dh"/>
    <property type="match status" value="1"/>
</dbReference>
<protein>
    <recommendedName>
        <fullName evidence="7 14">Dihydroorotate dehydrogenase (quinone)</fullName>
        <ecNumber evidence="6 14">1.3.5.2</ecNumber>
    </recommendedName>
</protein>
<dbReference type="Proteomes" id="UP000034798">
    <property type="component" value="Unassembled WGS sequence"/>
</dbReference>
<evidence type="ECO:0000256" key="9">
    <source>
        <dbReference type="ARBA" id="ARBA00022643"/>
    </source>
</evidence>
<dbReference type="Gene3D" id="3.20.20.70">
    <property type="entry name" value="Aldolase class I"/>
    <property type="match status" value="1"/>
</dbReference>
<comment type="function">
    <text evidence="2">Catalyzes the conversion of dihydroorotate to orotate with quinone as electron acceptor.</text>
</comment>
<dbReference type="EC" id="1.3.5.2" evidence="6 14"/>
<dbReference type="PANTHER" id="PTHR48109">
    <property type="entry name" value="DIHYDROOROTATE DEHYDROGENASE (QUINONE), MITOCHONDRIAL-RELATED"/>
    <property type="match status" value="1"/>
</dbReference>
<comment type="catalytic activity">
    <reaction evidence="13">
        <text>(S)-dihydroorotate + a quinone = orotate + a quinol</text>
        <dbReference type="Rhea" id="RHEA:30187"/>
        <dbReference type="ChEBI" id="CHEBI:24646"/>
        <dbReference type="ChEBI" id="CHEBI:30839"/>
        <dbReference type="ChEBI" id="CHEBI:30864"/>
        <dbReference type="ChEBI" id="CHEBI:132124"/>
        <dbReference type="EC" id="1.3.5.2"/>
    </reaction>
</comment>
<name>A0A0G0D2B1_9BACT</name>
<gene>
    <name evidence="16" type="ORF">UR91_C0019G0009</name>
</gene>
<keyword evidence="12" id="KW-0472">Membrane</keyword>
<comment type="caution">
    <text evidence="16">The sequence shown here is derived from an EMBL/GenBank/DDBJ whole genome shotgun (WGS) entry which is preliminary data.</text>
</comment>
<evidence type="ECO:0000256" key="3">
    <source>
        <dbReference type="ARBA" id="ARBA00004370"/>
    </source>
</evidence>
<dbReference type="PROSITE" id="PS00912">
    <property type="entry name" value="DHODEHASE_2"/>
    <property type="match status" value="1"/>
</dbReference>
<evidence type="ECO:0000256" key="12">
    <source>
        <dbReference type="ARBA" id="ARBA00023136"/>
    </source>
</evidence>
<evidence type="ECO:0000259" key="15">
    <source>
        <dbReference type="Pfam" id="PF01180"/>
    </source>
</evidence>
<dbReference type="UniPathway" id="UPA00070">
    <property type="reaction ID" value="UER00946"/>
</dbReference>
<evidence type="ECO:0000256" key="14">
    <source>
        <dbReference type="NCBIfam" id="TIGR01036"/>
    </source>
</evidence>
<evidence type="ECO:0000256" key="11">
    <source>
        <dbReference type="ARBA" id="ARBA00023002"/>
    </source>
</evidence>
<keyword evidence="10" id="KW-0665">Pyrimidine biosynthesis</keyword>
<evidence type="ECO:0000256" key="10">
    <source>
        <dbReference type="ARBA" id="ARBA00022975"/>
    </source>
</evidence>
<dbReference type="AlphaFoldDB" id="A0A0G0D2B1"/>
<comment type="cofactor">
    <cofactor evidence="1">
        <name>FMN</name>
        <dbReference type="ChEBI" id="CHEBI:58210"/>
    </cofactor>
</comment>
<evidence type="ECO:0000256" key="13">
    <source>
        <dbReference type="ARBA" id="ARBA00048639"/>
    </source>
</evidence>
<proteinExistence type="inferred from homology"/>
<accession>A0A0G0D2B1</accession>
<comment type="subcellular location">
    <subcellularLocation>
        <location evidence="3">Membrane</location>
    </subcellularLocation>
</comment>
<dbReference type="GO" id="GO:0005886">
    <property type="term" value="C:plasma membrane"/>
    <property type="evidence" value="ECO:0007669"/>
    <property type="project" value="TreeGrafter"/>
</dbReference>
<dbReference type="InterPro" id="IPR005719">
    <property type="entry name" value="Dihydroorotate_DH_2"/>
</dbReference>
<evidence type="ECO:0000256" key="2">
    <source>
        <dbReference type="ARBA" id="ARBA00003125"/>
    </source>
</evidence>
<evidence type="ECO:0000256" key="7">
    <source>
        <dbReference type="ARBA" id="ARBA00018366"/>
    </source>
</evidence>
<dbReference type="InterPro" id="IPR013785">
    <property type="entry name" value="Aldolase_TIM"/>
</dbReference>
<dbReference type="NCBIfam" id="TIGR01036">
    <property type="entry name" value="pyrD_sub2"/>
    <property type="match status" value="1"/>
</dbReference>
<dbReference type="NCBIfam" id="NF003652">
    <property type="entry name" value="PRK05286.2-5"/>
    <property type="match status" value="1"/>
</dbReference>
<comment type="pathway">
    <text evidence="4">Pyrimidine metabolism; UMP biosynthesis via de novo pathway; orotate from (S)-dihydroorotate (quinone route): step 1/1.</text>
</comment>